<proteinExistence type="predicted"/>
<accession>A0A6G1CL67</accession>
<evidence type="ECO:0000313" key="2">
    <source>
        <dbReference type="Proteomes" id="UP000479710"/>
    </source>
</evidence>
<comment type="caution">
    <text evidence="1">The sequence shown here is derived from an EMBL/GenBank/DDBJ whole genome shotgun (WGS) entry which is preliminary data.</text>
</comment>
<dbReference type="Proteomes" id="UP000479710">
    <property type="component" value="Unassembled WGS sequence"/>
</dbReference>
<dbReference type="EMBL" id="SPHZ02000009">
    <property type="protein sequence ID" value="KAF0900880.1"/>
    <property type="molecule type" value="Genomic_DNA"/>
</dbReference>
<dbReference type="AlphaFoldDB" id="A0A6G1CL67"/>
<protein>
    <submittedName>
        <fullName evidence="1">Uncharacterized protein</fullName>
    </submittedName>
</protein>
<evidence type="ECO:0000313" key="1">
    <source>
        <dbReference type="EMBL" id="KAF0900880.1"/>
    </source>
</evidence>
<gene>
    <name evidence="1" type="ORF">E2562_036121</name>
</gene>
<name>A0A6G1CL67_9ORYZ</name>
<sequence>MKSLATATQAPLGVHISCLPADLRQPVINAIGVYNHQAKVAIDEIAKQIYLVQTRQAPVYDKIVRILNDNTTIEKTPPKGSRSFSHLEVPLLPGTYGIAVKEIETHLPTKHRTPIGR</sequence>
<reference evidence="1 2" key="1">
    <citation type="submission" date="2019-11" db="EMBL/GenBank/DDBJ databases">
        <title>Whole genome sequence of Oryza granulata.</title>
        <authorList>
            <person name="Li W."/>
        </authorList>
    </citation>
    <scope>NUCLEOTIDE SEQUENCE [LARGE SCALE GENOMIC DNA]</scope>
    <source>
        <strain evidence="2">cv. Menghai</strain>
        <tissue evidence="1">Leaf</tissue>
    </source>
</reference>
<keyword evidence="2" id="KW-1185">Reference proteome</keyword>
<organism evidence="1 2">
    <name type="scientific">Oryza meyeriana var. granulata</name>
    <dbReference type="NCBI Taxonomy" id="110450"/>
    <lineage>
        <taxon>Eukaryota</taxon>
        <taxon>Viridiplantae</taxon>
        <taxon>Streptophyta</taxon>
        <taxon>Embryophyta</taxon>
        <taxon>Tracheophyta</taxon>
        <taxon>Spermatophyta</taxon>
        <taxon>Magnoliopsida</taxon>
        <taxon>Liliopsida</taxon>
        <taxon>Poales</taxon>
        <taxon>Poaceae</taxon>
        <taxon>BOP clade</taxon>
        <taxon>Oryzoideae</taxon>
        <taxon>Oryzeae</taxon>
        <taxon>Oryzinae</taxon>
        <taxon>Oryza</taxon>
        <taxon>Oryza meyeriana</taxon>
    </lineage>
</organism>